<keyword evidence="2" id="KW-1185">Reference proteome</keyword>
<dbReference type="RefSeq" id="XP_054855533.1">
    <property type="nucleotide sequence ID" value="XM_054999558.1"/>
</dbReference>
<sequence>MKLFAITLALAVFIGSCDSDLSAEPVSKLEQLMRNIQEYVSDISGDIEELAAVVGESDLAQEMKDYTAENYSNISRRLQKIEADLPSEVKRTLQLVFSIPPRVAIEVFSGFSKLTDRLKFALEEVYETLEPVVSPYAKPVVGQVRTYADALRTGIKELNKNQKDKLKLQVEEMGPYVKNVQNQVREFQVALQPMTDKVQERFKENMESATNSLKPYMGPVLEKLGEYHPHFKNWVMNLISPLFT</sequence>
<reference evidence="3 4" key="1">
    <citation type="submission" date="2025-04" db="UniProtKB">
        <authorList>
            <consortium name="RefSeq"/>
        </authorList>
    </citation>
    <scope>IDENTIFICATION</scope>
    <source>
        <tissue evidence="3 4">Blood</tissue>
    </source>
</reference>
<organism evidence="2 4">
    <name type="scientific">Eublepharis macularius</name>
    <name type="common">Leopard gecko</name>
    <name type="synonym">Cyrtodactylus macularius</name>
    <dbReference type="NCBI Taxonomy" id="481883"/>
    <lineage>
        <taxon>Eukaryota</taxon>
        <taxon>Metazoa</taxon>
        <taxon>Chordata</taxon>
        <taxon>Craniata</taxon>
        <taxon>Vertebrata</taxon>
        <taxon>Euteleostomi</taxon>
        <taxon>Lepidosauria</taxon>
        <taxon>Squamata</taxon>
        <taxon>Bifurcata</taxon>
        <taxon>Gekkota</taxon>
        <taxon>Eublepharidae</taxon>
        <taxon>Eublepharinae</taxon>
        <taxon>Eublepharis</taxon>
    </lineage>
</organism>
<dbReference type="PROSITE" id="PS51257">
    <property type="entry name" value="PROKAR_LIPOPROTEIN"/>
    <property type="match status" value="1"/>
</dbReference>
<keyword evidence="1" id="KW-0732">Signal</keyword>
<protein>
    <submittedName>
        <fullName evidence="3 4">Uncharacterized protein LOC129343377</fullName>
    </submittedName>
</protein>
<dbReference type="Gene3D" id="1.20.120.20">
    <property type="entry name" value="Apolipoprotein"/>
    <property type="match status" value="1"/>
</dbReference>
<dbReference type="KEGG" id="emc:129343377"/>
<name>A0AA97KIM0_EUBMA</name>
<dbReference type="Proteomes" id="UP001190640">
    <property type="component" value="Chromosome 15"/>
</dbReference>
<evidence type="ECO:0000256" key="1">
    <source>
        <dbReference type="SAM" id="SignalP"/>
    </source>
</evidence>
<feature type="chain" id="PRO_5044705618" evidence="1">
    <location>
        <begin position="20"/>
        <end position="244"/>
    </location>
</feature>
<gene>
    <name evidence="3 4" type="primary">LOC129343377</name>
</gene>
<dbReference type="RefSeq" id="XP_054855534.1">
    <property type="nucleotide sequence ID" value="XM_054999559.1"/>
</dbReference>
<evidence type="ECO:0000313" key="2">
    <source>
        <dbReference type="Proteomes" id="UP001190640"/>
    </source>
</evidence>
<dbReference type="SUPFAM" id="SSF58113">
    <property type="entry name" value="Apolipoprotein A-I"/>
    <property type="match status" value="1"/>
</dbReference>
<evidence type="ECO:0000313" key="3">
    <source>
        <dbReference type="RefSeq" id="XP_054855533.1"/>
    </source>
</evidence>
<evidence type="ECO:0000313" key="4">
    <source>
        <dbReference type="RefSeq" id="XP_054855534.1"/>
    </source>
</evidence>
<feature type="signal peptide" evidence="1">
    <location>
        <begin position="1"/>
        <end position="19"/>
    </location>
</feature>
<accession>A0AA97KIM0</accession>
<dbReference type="GeneID" id="129343377"/>
<proteinExistence type="predicted"/>
<dbReference type="AlphaFoldDB" id="A0AA97KIM0"/>